<feature type="region of interest" description="Disordered" evidence="1">
    <location>
        <begin position="84"/>
        <end position="272"/>
    </location>
</feature>
<comment type="caution">
    <text evidence="2">The sequence shown here is derived from an EMBL/GenBank/DDBJ whole genome shotgun (WGS) entry which is preliminary data.</text>
</comment>
<reference evidence="3" key="1">
    <citation type="submission" date="2014-11" db="EMBL/GenBank/DDBJ databases">
        <title>Genome sequencing of Roseivirga sp. D-25.</title>
        <authorList>
            <person name="Selvaratnam C."/>
            <person name="Thevarajoo S."/>
            <person name="Goh K.M."/>
            <person name="Eee R."/>
            <person name="Chan K.-G."/>
            <person name="Chong C.S."/>
        </authorList>
    </citation>
    <scope>NUCLEOTIDE SEQUENCE [LARGE SCALE GENOMIC DNA]</scope>
    <source>
        <strain evidence="3">D-25</strain>
    </source>
</reference>
<dbReference type="Proteomes" id="UP000036908">
    <property type="component" value="Unassembled WGS sequence"/>
</dbReference>
<name>A0A0L8AII8_9BACT</name>
<evidence type="ECO:0000313" key="3">
    <source>
        <dbReference type="Proteomes" id="UP000036908"/>
    </source>
</evidence>
<sequence>MRLRQLARKLQVQPKYLIGILSKNGHEIENDPNYKLTEEQESLILSIVPMPKPSIESNAVASPKAEIEVVEAVEEPLEVTEEIETPTEEVITPNTVKEAPKTVEQKEPTETPKVYSLEKEAQEKHKDAELIKAPKLKLEGLKVLGKIDLPEPKVKEKAKPEETKEAAEKPKQRNTKQNRNTPTHDRKRQNQRSRPNSVELERRKAEQEAKRKKLAEEKRIKALKEKHYKEKVQAKLKATAPKKKKSKTATAQATEQPKKIAKTPIKKQAPKKGLRRLWAWLNGELDKY</sequence>
<evidence type="ECO:0008006" key="4">
    <source>
        <dbReference type="Google" id="ProtNLM"/>
    </source>
</evidence>
<dbReference type="OrthoDB" id="983158at2"/>
<dbReference type="RefSeq" id="WP_053224506.1">
    <property type="nucleotide sequence ID" value="NZ_JSVA01000017.1"/>
</dbReference>
<feature type="compositionally biased region" description="Basic and acidic residues" evidence="1">
    <location>
        <begin position="98"/>
        <end position="140"/>
    </location>
</feature>
<dbReference type="EMBL" id="JSVA01000017">
    <property type="protein sequence ID" value="KOF01985.1"/>
    <property type="molecule type" value="Genomic_DNA"/>
</dbReference>
<feature type="compositionally biased region" description="Basic residues" evidence="1">
    <location>
        <begin position="259"/>
        <end position="272"/>
    </location>
</feature>
<dbReference type="AlphaFoldDB" id="A0A0L8AII8"/>
<feature type="compositionally biased region" description="Basic and acidic residues" evidence="1">
    <location>
        <begin position="199"/>
        <end position="233"/>
    </location>
</feature>
<proteinExistence type="predicted"/>
<keyword evidence="3" id="KW-1185">Reference proteome</keyword>
<protein>
    <recommendedName>
        <fullName evidence="4">Translation initiation factor IF-2 N-terminal domain-containing protein</fullName>
    </recommendedName>
</protein>
<accession>A0A0L8AII8</accession>
<evidence type="ECO:0000256" key="1">
    <source>
        <dbReference type="SAM" id="MobiDB-lite"/>
    </source>
</evidence>
<gene>
    <name evidence="2" type="ORF">OB69_14715</name>
</gene>
<evidence type="ECO:0000313" key="2">
    <source>
        <dbReference type="EMBL" id="KOF01985.1"/>
    </source>
</evidence>
<organism evidence="2 3">
    <name type="scientific">Roseivirga seohaensis subsp. aquiponti</name>
    <dbReference type="NCBI Taxonomy" id="1566026"/>
    <lineage>
        <taxon>Bacteria</taxon>
        <taxon>Pseudomonadati</taxon>
        <taxon>Bacteroidota</taxon>
        <taxon>Cytophagia</taxon>
        <taxon>Cytophagales</taxon>
        <taxon>Roseivirgaceae</taxon>
        <taxon>Roseivirga</taxon>
    </lineage>
</organism>
<feature type="compositionally biased region" description="Basic and acidic residues" evidence="1">
    <location>
        <begin position="148"/>
        <end position="171"/>
    </location>
</feature>
<dbReference type="PATRIC" id="fig|1566026.4.peg.1256"/>